<feature type="transmembrane region" description="Helical" evidence="1">
    <location>
        <begin position="94"/>
        <end position="116"/>
    </location>
</feature>
<dbReference type="PANTHER" id="PTHR39164">
    <property type="entry name" value="PROTEIN CCDC"/>
    <property type="match status" value="1"/>
</dbReference>
<dbReference type="OrthoDB" id="120091at2"/>
<feature type="transmembrane region" description="Helical" evidence="1">
    <location>
        <begin position="55"/>
        <end position="74"/>
    </location>
</feature>
<evidence type="ECO:0000313" key="4">
    <source>
        <dbReference type="Proteomes" id="UP000180175"/>
    </source>
</evidence>
<dbReference type="EMBL" id="LQXD01000057">
    <property type="protein sequence ID" value="OIJ21137.1"/>
    <property type="molecule type" value="Genomic_DNA"/>
</dbReference>
<feature type="transmembrane region" description="Helical" evidence="1">
    <location>
        <begin position="33"/>
        <end position="49"/>
    </location>
</feature>
<dbReference type="RefSeq" id="WP_071316318.1">
    <property type="nucleotide sequence ID" value="NZ_CP063356.2"/>
</dbReference>
<organism evidence="2 4">
    <name type="scientific">Anaerobacillus isosaccharinicus</name>
    <dbReference type="NCBI Taxonomy" id="1532552"/>
    <lineage>
        <taxon>Bacteria</taxon>
        <taxon>Bacillati</taxon>
        <taxon>Bacillota</taxon>
        <taxon>Bacilli</taxon>
        <taxon>Bacillales</taxon>
        <taxon>Bacillaceae</taxon>
        <taxon>Anaerobacillus</taxon>
    </lineage>
</organism>
<reference evidence="3" key="4">
    <citation type="submission" date="2020-10" db="EMBL/GenBank/DDBJ databases">
        <authorList>
            <person name="Bassil N.M."/>
            <person name="Lloyd J.R."/>
        </authorList>
    </citation>
    <scope>NUCLEOTIDE SEQUENCE</scope>
    <source>
        <strain evidence="3">NB2006</strain>
    </source>
</reference>
<keyword evidence="1" id="KW-1133">Transmembrane helix</keyword>
<reference evidence="2 4" key="1">
    <citation type="submission" date="2016-10" db="EMBL/GenBank/DDBJ databases">
        <title>Draft genome sequences of four alkaliphilic bacteria belonging to the Anaerobacillus genus.</title>
        <authorList>
            <person name="Bassil N.M."/>
            <person name="Lloyd J.R."/>
        </authorList>
    </citation>
    <scope>NUCLEOTIDE SEQUENCE [LARGE SCALE GENOMIC DNA]</scope>
    <source>
        <strain evidence="2 4">NB2006</strain>
    </source>
</reference>
<reference evidence="3 4" key="2">
    <citation type="journal article" date="2017" name="Genome Announc.">
        <title>Draft Genome Sequences of Four Alkaliphilic Bacteria Belonging to the Anaerobacillus Genus.</title>
        <authorList>
            <person name="Bassil N.M."/>
            <person name="Lloyd J.R."/>
        </authorList>
    </citation>
    <scope>NUCLEOTIDE SEQUENCE [LARGE SCALE GENOMIC DNA]</scope>
    <source>
        <strain evidence="3 4">NB2006</strain>
    </source>
</reference>
<dbReference type="Pfam" id="PF07301">
    <property type="entry name" value="DUF1453"/>
    <property type="match status" value="1"/>
</dbReference>
<dbReference type="InterPro" id="IPR031306">
    <property type="entry name" value="CcdC"/>
</dbReference>
<keyword evidence="4" id="KW-1185">Reference proteome</keyword>
<dbReference type="AlphaFoldDB" id="A0A1S2MBB2"/>
<dbReference type="Proteomes" id="UP000180175">
    <property type="component" value="Chromosome"/>
</dbReference>
<evidence type="ECO:0000313" key="2">
    <source>
        <dbReference type="EMBL" id="OIJ21137.1"/>
    </source>
</evidence>
<dbReference type="InterPro" id="IPR058247">
    <property type="entry name" value="DUF1453"/>
</dbReference>
<dbReference type="KEGG" id="aia:AWH56_017875"/>
<feature type="transmembrane region" description="Helical" evidence="1">
    <location>
        <begin position="6"/>
        <end position="21"/>
    </location>
</feature>
<proteinExistence type="predicted"/>
<keyword evidence="1" id="KW-0472">Membrane</keyword>
<protein>
    <submittedName>
        <fullName evidence="3">Cytochrome c biogenesis protein CcdC</fullName>
    </submittedName>
</protein>
<dbReference type="PIRSF" id="PIRSF021441">
    <property type="entry name" value="DUF1453"/>
    <property type="match status" value="1"/>
</dbReference>
<evidence type="ECO:0000256" key="1">
    <source>
        <dbReference type="SAM" id="Phobius"/>
    </source>
</evidence>
<evidence type="ECO:0000313" key="3">
    <source>
        <dbReference type="EMBL" id="QOY34580.1"/>
    </source>
</evidence>
<reference evidence="3 4" key="3">
    <citation type="journal article" date="2019" name="Int. J. Syst. Evol. Microbiol.">
        <title>Anaerobacillus isosaccharinicus sp. nov., an alkaliphilic bacterium which degrades isosaccharinic acid.</title>
        <authorList>
            <person name="Bassil N.M."/>
            <person name="Lloyd J.R."/>
        </authorList>
    </citation>
    <scope>NUCLEOTIDE SEQUENCE [LARGE SCALE GENOMIC DNA]</scope>
    <source>
        <strain evidence="3 4">NB2006</strain>
    </source>
</reference>
<dbReference type="PANTHER" id="PTHR39164:SF1">
    <property type="entry name" value="PROTEIN CCDC"/>
    <property type="match status" value="1"/>
</dbReference>
<accession>A0A1S2MBB2</accession>
<sequence>MTYLATGVAIFMAFMAFFIRMRATKKPATVKKIVLPPMFMSTGFLMFLYEPAQISYLQVAEALAVGLFFSLFLVRTSKFEIKENQIYLKKTKAFLFILIGLLLVRLILKHILGYYIDPIHLSGMFFIVAYGMIVPWRISMYMGFKKLEKELKKELKNENQVTKSVEEAVVTN</sequence>
<name>A0A1S2MBB2_9BACI</name>
<dbReference type="EMBL" id="CP063356">
    <property type="protein sequence ID" value="QOY34580.1"/>
    <property type="molecule type" value="Genomic_DNA"/>
</dbReference>
<keyword evidence="1" id="KW-0812">Transmembrane</keyword>
<gene>
    <name evidence="3" type="ORF">AWH56_017875</name>
    <name evidence="2" type="ORF">AWH56_06335</name>
</gene>
<feature type="transmembrane region" description="Helical" evidence="1">
    <location>
        <begin position="122"/>
        <end position="144"/>
    </location>
</feature>